<name>A0AAV1RHV9_9ROSI</name>
<evidence type="ECO:0000259" key="3">
    <source>
        <dbReference type="PROSITE" id="PS50089"/>
    </source>
</evidence>
<organism evidence="4 5">
    <name type="scientific">Dovyalis caffra</name>
    <dbReference type="NCBI Taxonomy" id="77055"/>
    <lineage>
        <taxon>Eukaryota</taxon>
        <taxon>Viridiplantae</taxon>
        <taxon>Streptophyta</taxon>
        <taxon>Embryophyta</taxon>
        <taxon>Tracheophyta</taxon>
        <taxon>Spermatophyta</taxon>
        <taxon>Magnoliopsida</taxon>
        <taxon>eudicotyledons</taxon>
        <taxon>Gunneridae</taxon>
        <taxon>Pentapetalae</taxon>
        <taxon>rosids</taxon>
        <taxon>fabids</taxon>
        <taxon>Malpighiales</taxon>
        <taxon>Salicaceae</taxon>
        <taxon>Flacourtieae</taxon>
        <taxon>Dovyalis</taxon>
    </lineage>
</organism>
<keyword evidence="2" id="KW-0472">Membrane</keyword>
<dbReference type="InterPro" id="IPR013083">
    <property type="entry name" value="Znf_RING/FYVE/PHD"/>
</dbReference>
<dbReference type="GO" id="GO:0008270">
    <property type="term" value="F:zinc ion binding"/>
    <property type="evidence" value="ECO:0007669"/>
    <property type="project" value="UniProtKB-KW"/>
</dbReference>
<keyword evidence="1" id="KW-0479">Metal-binding</keyword>
<comment type="caution">
    <text evidence="4">The sequence shown here is derived from an EMBL/GenBank/DDBJ whole genome shotgun (WGS) entry which is preliminary data.</text>
</comment>
<keyword evidence="5" id="KW-1185">Reference proteome</keyword>
<evidence type="ECO:0000313" key="5">
    <source>
        <dbReference type="Proteomes" id="UP001314170"/>
    </source>
</evidence>
<dbReference type="PANTHER" id="PTHR47662:SF1">
    <property type="entry name" value="RING-TYPE DOMAIN-CONTAINING PROTEIN"/>
    <property type="match status" value="1"/>
</dbReference>
<sequence length="162" mass="18818">MASLSQFFSHLYTMTVVFLSLILLEIVILVRSVIGITLKSEKPIISTTQYLNYIEEKNPTISYSEKLMRQQDSMECAVCLSEFSEGERVRKLKCKHTYHKDCLDRWLQQCLATCPLCRAKVLPDEIVAKYDRMQNQIEYDGSDEEILFLLSALYGNSLQRIF</sequence>
<feature type="transmembrane region" description="Helical" evidence="2">
    <location>
        <begin position="12"/>
        <end position="34"/>
    </location>
</feature>
<gene>
    <name evidence="4" type="ORF">DCAF_LOCUS9948</name>
</gene>
<protein>
    <recommendedName>
        <fullName evidence="3">RING-type domain-containing protein</fullName>
    </recommendedName>
</protein>
<evidence type="ECO:0000256" key="2">
    <source>
        <dbReference type="SAM" id="Phobius"/>
    </source>
</evidence>
<evidence type="ECO:0000313" key="4">
    <source>
        <dbReference type="EMBL" id="CAK7334493.1"/>
    </source>
</evidence>
<dbReference type="PANTHER" id="PTHR47662">
    <property type="entry name" value="RING-TYPE DOMAIN-CONTAINING PROTEIN"/>
    <property type="match status" value="1"/>
</dbReference>
<keyword evidence="1" id="KW-0863">Zinc-finger</keyword>
<dbReference type="InterPro" id="IPR001841">
    <property type="entry name" value="Znf_RING"/>
</dbReference>
<keyword evidence="2" id="KW-1133">Transmembrane helix</keyword>
<dbReference type="SMART" id="SM00184">
    <property type="entry name" value="RING"/>
    <property type="match status" value="1"/>
</dbReference>
<proteinExistence type="predicted"/>
<dbReference type="EMBL" id="CAWUPB010000950">
    <property type="protein sequence ID" value="CAK7334493.1"/>
    <property type="molecule type" value="Genomic_DNA"/>
</dbReference>
<dbReference type="Gene3D" id="3.30.40.10">
    <property type="entry name" value="Zinc/RING finger domain, C3HC4 (zinc finger)"/>
    <property type="match status" value="1"/>
</dbReference>
<feature type="domain" description="RING-type" evidence="3">
    <location>
        <begin position="76"/>
        <end position="118"/>
    </location>
</feature>
<keyword evidence="2" id="KW-0812">Transmembrane</keyword>
<dbReference type="FunFam" id="3.30.40.10:FF:000388">
    <property type="entry name" value="Putative RING zinc finger domain superfamily protein"/>
    <property type="match status" value="1"/>
</dbReference>
<dbReference type="Proteomes" id="UP001314170">
    <property type="component" value="Unassembled WGS sequence"/>
</dbReference>
<dbReference type="AlphaFoldDB" id="A0AAV1RHV9"/>
<dbReference type="Pfam" id="PF13639">
    <property type="entry name" value="zf-RING_2"/>
    <property type="match status" value="1"/>
</dbReference>
<reference evidence="4 5" key="1">
    <citation type="submission" date="2024-01" db="EMBL/GenBank/DDBJ databases">
        <authorList>
            <person name="Waweru B."/>
        </authorList>
    </citation>
    <scope>NUCLEOTIDE SEQUENCE [LARGE SCALE GENOMIC DNA]</scope>
</reference>
<accession>A0AAV1RHV9</accession>
<evidence type="ECO:0000256" key="1">
    <source>
        <dbReference type="PROSITE-ProRule" id="PRU00175"/>
    </source>
</evidence>
<keyword evidence="1" id="KW-0862">Zinc</keyword>
<dbReference type="PROSITE" id="PS50089">
    <property type="entry name" value="ZF_RING_2"/>
    <property type="match status" value="1"/>
</dbReference>
<dbReference type="SUPFAM" id="SSF57850">
    <property type="entry name" value="RING/U-box"/>
    <property type="match status" value="1"/>
</dbReference>